<dbReference type="SUPFAM" id="SSF56672">
    <property type="entry name" value="DNA/RNA polymerases"/>
    <property type="match status" value="1"/>
</dbReference>
<keyword evidence="1" id="KW-0862">Zinc</keyword>
<keyword evidence="1" id="KW-0479">Metal-binding</keyword>
<dbReference type="PANTHER" id="PTHR15503">
    <property type="entry name" value="LDOC1 RELATED"/>
    <property type="match status" value="1"/>
</dbReference>
<evidence type="ECO:0000259" key="3">
    <source>
        <dbReference type="PROSITE" id="PS50158"/>
    </source>
</evidence>
<protein>
    <submittedName>
        <fullName evidence="4">Reverse transcriptase domain-containing protein</fullName>
    </submittedName>
</protein>
<keyword evidence="4" id="KW-0548">Nucleotidyltransferase</keyword>
<feature type="compositionally biased region" description="Gly residues" evidence="2">
    <location>
        <begin position="52"/>
        <end position="63"/>
    </location>
</feature>
<feature type="region of interest" description="Disordered" evidence="2">
    <location>
        <begin position="256"/>
        <end position="284"/>
    </location>
</feature>
<feature type="compositionally biased region" description="Basic and acidic residues" evidence="2">
    <location>
        <begin position="256"/>
        <end position="282"/>
    </location>
</feature>
<dbReference type="Gene3D" id="4.10.60.10">
    <property type="entry name" value="Zinc finger, CCHC-type"/>
    <property type="match status" value="2"/>
</dbReference>
<evidence type="ECO:0000313" key="5">
    <source>
        <dbReference type="Proteomes" id="UP001151760"/>
    </source>
</evidence>
<gene>
    <name evidence="4" type="ORF">Tco_1092840</name>
</gene>
<feature type="region of interest" description="Disordered" evidence="2">
    <location>
        <begin position="410"/>
        <end position="435"/>
    </location>
</feature>
<dbReference type="InterPro" id="IPR056924">
    <property type="entry name" value="SH3_Tf2-1"/>
</dbReference>
<keyword evidence="1" id="KW-0863">Zinc-finger</keyword>
<dbReference type="GO" id="GO:0003964">
    <property type="term" value="F:RNA-directed DNA polymerase activity"/>
    <property type="evidence" value="ECO:0007669"/>
    <property type="project" value="UniProtKB-KW"/>
</dbReference>
<feature type="region of interest" description="Disordered" evidence="2">
    <location>
        <begin position="1"/>
        <end position="63"/>
    </location>
</feature>
<dbReference type="Proteomes" id="UP001151760">
    <property type="component" value="Unassembled WGS sequence"/>
</dbReference>
<evidence type="ECO:0000313" key="4">
    <source>
        <dbReference type="EMBL" id="GJT97322.1"/>
    </source>
</evidence>
<dbReference type="InterPro" id="IPR043502">
    <property type="entry name" value="DNA/RNA_pol_sf"/>
</dbReference>
<comment type="caution">
    <text evidence="4">The sequence shown here is derived from an EMBL/GenBank/DDBJ whole genome shotgun (WGS) entry which is preliminary data.</text>
</comment>
<dbReference type="SMART" id="SM00343">
    <property type="entry name" value="ZnF_C2HC"/>
    <property type="match status" value="3"/>
</dbReference>
<dbReference type="InterPro" id="IPR032567">
    <property type="entry name" value="RTL1-rel"/>
</dbReference>
<feature type="domain" description="CCHC-type" evidence="3">
    <location>
        <begin position="390"/>
        <end position="405"/>
    </location>
</feature>
<reference evidence="4" key="2">
    <citation type="submission" date="2022-01" db="EMBL/GenBank/DDBJ databases">
        <authorList>
            <person name="Yamashiro T."/>
            <person name="Shiraishi A."/>
            <person name="Satake H."/>
            <person name="Nakayama K."/>
        </authorList>
    </citation>
    <scope>NUCLEOTIDE SEQUENCE</scope>
</reference>
<keyword evidence="4" id="KW-0695">RNA-directed DNA polymerase</keyword>
<sequence>MPSRMRTRSAGRPVAKSQGGGTGGRVGRGGGRGRGPRGGNDEHVDEFNGQGNDQGLGANGGIEGVNGNVEGVNGGVGGAPDFTTIIAQQLQNLLPAMLAQIGNQGSVGNQNGCSYKEFLACNPKKYDGKGGVVVLTRWIEKMESVQDMSGCSIDQRVKYTAGSFMEEFCPSQEMQKLETELWNHAMVGADHAAYTDRFHELARLVPYFVTLESRKIERYVYGLALQICGMVATTKPKTMQISGALTDEAVRNGSIKKIEKRGNVGEPSKDKSGRDDNKRTRTENAFATTANPVGRENMGVWPKCTTCNSYHAPGGPCHTCFNCNRPGHLAKDCKGVPRNVNPVNARNPTVRACYECGSTDHIEYIVPTQLLGHVMNVNPVNARNPTVRACYECGSTDHVRSACPRLNKARGPEENHPNQVAANNGGQGHGNQGNQARGRAFMLGAEEARQDPNIMTGTFTLNNHFDTTLFDSGVDYSFVSTTFIPLLGLEPSDLGFKYEIEIASGQLVEIDKVIKGIDWLSKYKAKIVCHEKVVRIPLPDSKVLRVLGERSKEKARFFMGVKKKEKIVMVRYFPELTPGATPVAKSPYHLAPSELEELSGQLKELQDKGFIRPSSSPWGAPVIVDQLTKSAHFLLMLEDYKMEMLARFYLNEIVAKHGVPISIISDRYSRFKSREKGQLIGPELVQETTEKISQIKDRLKAACDRQKSSADKRRKPLKFSVGDYIVKKVGHVAYRLDLPKELNGVHDTFHVSNLKKWLADPTLQVPLDEIRVDAKLNFVEEPEAAEKEAAEKEVAAKDKEEAEKIAAAKKKEKAEKLAAAKKEHAEKLAAAKKKEEAKKLAATNKKNNSTKKKDEAKKKAAAEKEKAKKEAASKKKEAAEKKAIDEKEKAKKEAATKKEKAEKKVGAEENEETEKKKSLKEAAKKKDFQEKSFGKGQESADKSSKDEPKNKGKRITKPSIFLKSPFMNKMVKTQEKLDKDEILCARSIFCIQGDIREVVFDDRQ</sequence>
<feature type="region of interest" description="Disordered" evidence="2">
    <location>
        <begin position="806"/>
        <end position="961"/>
    </location>
</feature>
<proteinExistence type="predicted"/>
<name>A0ABQ5IAZ6_9ASTR</name>
<reference evidence="4" key="1">
    <citation type="journal article" date="2022" name="Int. J. Mol. Sci.">
        <title>Draft Genome of Tanacetum Coccineum: Genomic Comparison of Closely Related Tanacetum-Family Plants.</title>
        <authorList>
            <person name="Yamashiro T."/>
            <person name="Shiraishi A."/>
            <person name="Nakayama K."/>
            <person name="Satake H."/>
        </authorList>
    </citation>
    <scope>NUCLEOTIDE SEQUENCE</scope>
</reference>
<feature type="compositionally biased region" description="Basic and acidic residues" evidence="2">
    <location>
        <begin position="812"/>
        <end position="839"/>
    </location>
</feature>
<keyword evidence="5" id="KW-1185">Reference proteome</keyword>
<evidence type="ECO:0000256" key="1">
    <source>
        <dbReference type="PROSITE-ProRule" id="PRU00047"/>
    </source>
</evidence>
<organism evidence="4 5">
    <name type="scientific">Tanacetum coccineum</name>
    <dbReference type="NCBI Taxonomy" id="301880"/>
    <lineage>
        <taxon>Eukaryota</taxon>
        <taxon>Viridiplantae</taxon>
        <taxon>Streptophyta</taxon>
        <taxon>Embryophyta</taxon>
        <taxon>Tracheophyta</taxon>
        <taxon>Spermatophyta</taxon>
        <taxon>Magnoliopsida</taxon>
        <taxon>eudicotyledons</taxon>
        <taxon>Gunneridae</taxon>
        <taxon>Pentapetalae</taxon>
        <taxon>asterids</taxon>
        <taxon>campanulids</taxon>
        <taxon>Asterales</taxon>
        <taxon>Asteraceae</taxon>
        <taxon>Asteroideae</taxon>
        <taxon>Anthemideae</taxon>
        <taxon>Anthemidinae</taxon>
        <taxon>Tanacetum</taxon>
    </lineage>
</organism>
<dbReference type="PANTHER" id="PTHR15503:SF45">
    <property type="entry name" value="RNA-DIRECTED DNA POLYMERASE HOMOLOG"/>
    <property type="match status" value="1"/>
</dbReference>
<evidence type="ECO:0000256" key="2">
    <source>
        <dbReference type="SAM" id="MobiDB-lite"/>
    </source>
</evidence>
<dbReference type="Gene3D" id="3.10.10.10">
    <property type="entry name" value="HIV Type 1 Reverse Transcriptase, subunit A, domain 1"/>
    <property type="match status" value="1"/>
</dbReference>
<dbReference type="Pfam" id="PF08284">
    <property type="entry name" value="RVP_2"/>
    <property type="match status" value="1"/>
</dbReference>
<dbReference type="InterPro" id="IPR001878">
    <property type="entry name" value="Znf_CCHC"/>
</dbReference>
<dbReference type="Pfam" id="PF00098">
    <property type="entry name" value="zf-CCHC"/>
    <property type="match status" value="1"/>
</dbReference>
<accession>A0ABQ5IAZ6</accession>
<dbReference type="EMBL" id="BQNB010020567">
    <property type="protein sequence ID" value="GJT97322.1"/>
    <property type="molecule type" value="Genomic_DNA"/>
</dbReference>
<feature type="compositionally biased region" description="Basic and acidic residues" evidence="2">
    <location>
        <begin position="851"/>
        <end position="950"/>
    </location>
</feature>
<feature type="compositionally biased region" description="Gly residues" evidence="2">
    <location>
        <begin position="18"/>
        <end position="38"/>
    </location>
</feature>
<dbReference type="Pfam" id="PF24626">
    <property type="entry name" value="SH3_Tf2-1"/>
    <property type="match status" value="1"/>
</dbReference>
<keyword evidence="4" id="KW-0808">Transferase</keyword>
<dbReference type="PROSITE" id="PS50158">
    <property type="entry name" value="ZF_CCHC"/>
    <property type="match status" value="2"/>
</dbReference>
<feature type="domain" description="CCHC-type" evidence="3">
    <location>
        <begin position="320"/>
        <end position="334"/>
    </location>
</feature>